<organism evidence="1 2">
    <name type="scientific">Bacillus subtilis</name>
    <dbReference type="NCBI Taxonomy" id="1423"/>
    <lineage>
        <taxon>Bacteria</taxon>
        <taxon>Bacillati</taxon>
        <taxon>Bacillota</taxon>
        <taxon>Bacilli</taxon>
        <taxon>Bacillales</taxon>
        <taxon>Bacillaceae</taxon>
        <taxon>Bacillus</taxon>
    </lineage>
</organism>
<evidence type="ECO:0000313" key="2">
    <source>
        <dbReference type="Proteomes" id="UP001217185"/>
    </source>
</evidence>
<name>A0AC61YV93_BACIU</name>
<proteinExistence type="predicted"/>
<reference evidence="1" key="1">
    <citation type="submission" date="2025-02" db="EMBL/GenBank/DDBJ databases">
        <title>Complete genome sequences of 52 Bacillus and Priestia strains isolated from West-African fermentations and 26 reference strains from the DSMZ collection.</title>
        <authorList>
            <person name="Wiedenbein E.S."/>
            <person name="Canoy T.S."/>
            <person name="Hui Y."/>
            <person name="Parkouda C."/>
            <person name="Dawende C."/>
            <person name="Ametefe E."/>
            <person name="Jespersen L."/>
            <person name="Nielsen D.S."/>
        </authorList>
    </citation>
    <scope>NUCLEOTIDE SEQUENCE</scope>
    <source>
        <strain evidence="1">PRO122</strain>
    </source>
</reference>
<dbReference type="Proteomes" id="UP001217185">
    <property type="component" value="Chromosome"/>
</dbReference>
<gene>
    <name evidence="1" type="ORF">P5658_15745</name>
</gene>
<sequence>MTKKKSEQPKWGQPDKSFQELLKGIDPEVLRKANEHISELAQKQPLYRF</sequence>
<evidence type="ECO:0000313" key="1">
    <source>
        <dbReference type="EMBL" id="WGE06777.1"/>
    </source>
</evidence>
<accession>A0AC61YV93</accession>
<dbReference type="EMBL" id="CP121756">
    <property type="protein sequence ID" value="WGE06777.1"/>
    <property type="molecule type" value="Genomic_DNA"/>
</dbReference>
<protein>
    <submittedName>
        <fullName evidence="1">Uncharacterized protein</fullName>
    </submittedName>
</protein>